<evidence type="ECO:0000259" key="9">
    <source>
        <dbReference type="PROSITE" id="PS51162"/>
    </source>
</evidence>
<keyword evidence="3" id="KW-0732">Signal</keyword>
<keyword evidence="2" id="KW-0964">Secreted</keyword>
<evidence type="ECO:0000256" key="1">
    <source>
        <dbReference type="ARBA" id="ARBA00004613"/>
    </source>
</evidence>
<keyword evidence="6" id="KW-0325">Glycoprotein</keyword>
<dbReference type="Pfam" id="PF00086">
    <property type="entry name" value="Thyroglobulin_1"/>
    <property type="match status" value="1"/>
</dbReference>
<dbReference type="InterPro" id="IPR036857">
    <property type="entry name" value="Thyroglobulin_1_sf"/>
</dbReference>
<gene>
    <name evidence="10" type="primary">Spock3</name>
    <name evidence="10" type="ORF">Tcan_11518</name>
</gene>
<feature type="domain" description="Thyroglobulin type-1" evidence="9">
    <location>
        <begin position="271"/>
        <end position="331"/>
    </location>
</feature>
<comment type="caution">
    <text evidence="7">Lacks conserved residue(s) required for the propagation of feature annotation.</text>
</comment>
<dbReference type="InterPro" id="IPR018247">
    <property type="entry name" value="EF_Hand_1_Ca_BS"/>
</dbReference>
<dbReference type="PROSITE" id="PS51162">
    <property type="entry name" value="THYROGLOBULIN_1_2"/>
    <property type="match status" value="1"/>
</dbReference>
<dbReference type="GO" id="GO:0050840">
    <property type="term" value="F:extracellular matrix binding"/>
    <property type="evidence" value="ECO:0007669"/>
    <property type="project" value="TreeGrafter"/>
</dbReference>
<dbReference type="Pfam" id="PF10591">
    <property type="entry name" value="SPARC_Ca_bdg"/>
    <property type="match status" value="1"/>
</dbReference>
<keyword evidence="5 7" id="KW-1015">Disulfide bond</keyword>
<feature type="region of interest" description="Disordered" evidence="8">
    <location>
        <begin position="132"/>
        <end position="165"/>
    </location>
</feature>
<dbReference type="AlphaFoldDB" id="A0A0B2V2Z8"/>
<dbReference type="Gene3D" id="1.10.238.10">
    <property type="entry name" value="EF-hand"/>
    <property type="match status" value="1"/>
</dbReference>
<dbReference type="SUPFAM" id="SSF47473">
    <property type="entry name" value="EF-hand"/>
    <property type="match status" value="1"/>
</dbReference>
<keyword evidence="11" id="KW-1185">Reference proteome</keyword>
<feature type="disulfide bond" evidence="7">
    <location>
        <begin position="311"/>
        <end position="331"/>
    </location>
</feature>
<dbReference type="PANTHER" id="PTHR13866">
    <property type="entry name" value="SPARC OSTEONECTIN"/>
    <property type="match status" value="1"/>
</dbReference>
<proteinExistence type="predicted"/>
<dbReference type="InterPro" id="IPR019577">
    <property type="entry name" value="SPARC/Testican_Ca-bd-dom"/>
</dbReference>
<dbReference type="SMART" id="SM00211">
    <property type="entry name" value="TY"/>
    <property type="match status" value="1"/>
</dbReference>
<dbReference type="PANTHER" id="PTHR13866:SF30">
    <property type="match status" value="1"/>
</dbReference>
<comment type="caution">
    <text evidence="10">The sequence shown here is derived from an EMBL/GenBank/DDBJ whole genome shotgun (WGS) entry which is preliminary data.</text>
</comment>
<evidence type="ECO:0000313" key="11">
    <source>
        <dbReference type="Proteomes" id="UP000031036"/>
    </source>
</evidence>
<dbReference type="InterPro" id="IPR000716">
    <property type="entry name" value="Thyroglobulin_1"/>
</dbReference>
<evidence type="ECO:0000256" key="2">
    <source>
        <dbReference type="ARBA" id="ARBA00022525"/>
    </source>
</evidence>
<sequence>MESNVVLGGNRNIQHFLFHLAALFLNASQSRGTYNRGRGSCCVFKATMWTGRSLLLFAIVGFVACKTSTVYYPHQFASNQLCADLKCGQDDLCIVSEDNAICVNKHKLHEVEGEHIDSSTGKVIAHEKQEKEHFKAGRKNPAHQHDHLPRHYEHNEAPNTECGEGELRRMGGRLLQWFFEMHKMAGADVDLPTQKPEVECRPDVAWMFEQWDGNKDGELSVKELAPLESDAKEKCLKAFIDRCDTDPGNDDVITLEEWCDCFAWADDNRHEPPCHAAKHLQDPHLLGVFHPRCTLDGYYKPEQCHENECWCVDRFGREFSNSRVQGKLPDCGQYATQMDDEERKELEAEL</sequence>
<feature type="compositionally biased region" description="Basic and acidic residues" evidence="8">
    <location>
        <begin position="143"/>
        <end position="156"/>
    </location>
</feature>
<evidence type="ECO:0000256" key="3">
    <source>
        <dbReference type="ARBA" id="ARBA00022729"/>
    </source>
</evidence>
<dbReference type="SMR" id="A0A0B2V2Z8"/>
<feature type="disulfide bond" evidence="7">
    <location>
        <begin position="274"/>
        <end position="293"/>
    </location>
</feature>
<dbReference type="Proteomes" id="UP000031036">
    <property type="component" value="Unassembled WGS sequence"/>
</dbReference>
<dbReference type="GO" id="GO:0005509">
    <property type="term" value="F:calcium ion binding"/>
    <property type="evidence" value="ECO:0007669"/>
    <property type="project" value="InterPro"/>
</dbReference>
<dbReference type="Gene3D" id="4.10.800.10">
    <property type="entry name" value="Thyroglobulin type-1"/>
    <property type="match status" value="1"/>
</dbReference>
<comment type="subcellular location">
    <subcellularLocation>
        <location evidence="1">Secreted</location>
    </subcellularLocation>
</comment>
<dbReference type="PROSITE" id="PS00484">
    <property type="entry name" value="THYROGLOBULIN_1_1"/>
    <property type="match status" value="1"/>
</dbReference>
<dbReference type="PROSITE" id="PS00018">
    <property type="entry name" value="EF_HAND_1"/>
    <property type="match status" value="1"/>
</dbReference>
<organism evidence="10 11">
    <name type="scientific">Toxocara canis</name>
    <name type="common">Canine roundworm</name>
    <dbReference type="NCBI Taxonomy" id="6265"/>
    <lineage>
        <taxon>Eukaryota</taxon>
        <taxon>Metazoa</taxon>
        <taxon>Ecdysozoa</taxon>
        <taxon>Nematoda</taxon>
        <taxon>Chromadorea</taxon>
        <taxon>Rhabditida</taxon>
        <taxon>Spirurina</taxon>
        <taxon>Ascaridomorpha</taxon>
        <taxon>Ascaridoidea</taxon>
        <taxon>Toxocaridae</taxon>
        <taxon>Toxocara</taxon>
    </lineage>
</organism>
<dbReference type="GO" id="GO:0005615">
    <property type="term" value="C:extracellular space"/>
    <property type="evidence" value="ECO:0007669"/>
    <property type="project" value="TreeGrafter"/>
</dbReference>
<dbReference type="GO" id="GO:0005518">
    <property type="term" value="F:collagen binding"/>
    <property type="evidence" value="ECO:0007669"/>
    <property type="project" value="TreeGrafter"/>
</dbReference>
<keyword evidence="4" id="KW-0106">Calcium</keyword>
<protein>
    <submittedName>
        <fullName evidence="10">Testican-3</fullName>
    </submittedName>
</protein>
<dbReference type="EMBL" id="JPKZ01002602">
    <property type="protein sequence ID" value="KHN75849.1"/>
    <property type="molecule type" value="Genomic_DNA"/>
</dbReference>
<evidence type="ECO:0000256" key="7">
    <source>
        <dbReference type="PROSITE-ProRule" id="PRU00500"/>
    </source>
</evidence>
<evidence type="ECO:0000256" key="8">
    <source>
        <dbReference type="SAM" id="MobiDB-lite"/>
    </source>
</evidence>
<evidence type="ECO:0000256" key="5">
    <source>
        <dbReference type="ARBA" id="ARBA00023157"/>
    </source>
</evidence>
<dbReference type="OMA" id="ESKHEGC"/>
<accession>A0A0B2V2Z8</accession>
<dbReference type="CDD" id="cd00191">
    <property type="entry name" value="TY"/>
    <property type="match status" value="1"/>
</dbReference>
<dbReference type="InterPro" id="IPR011992">
    <property type="entry name" value="EF-hand-dom_pair"/>
</dbReference>
<evidence type="ECO:0000256" key="4">
    <source>
        <dbReference type="ARBA" id="ARBA00022837"/>
    </source>
</evidence>
<dbReference type="OrthoDB" id="8875634at2759"/>
<dbReference type="STRING" id="6265.A0A0B2V2Z8"/>
<evidence type="ECO:0000256" key="6">
    <source>
        <dbReference type="ARBA" id="ARBA00023180"/>
    </source>
</evidence>
<reference evidence="10 11" key="1">
    <citation type="submission" date="2014-11" db="EMBL/GenBank/DDBJ databases">
        <title>Genetic blueprint of the zoonotic pathogen Toxocara canis.</title>
        <authorList>
            <person name="Zhu X.-Q."/>
            <person name="Korhonen P.K."/>
            <person name="Cai H."/>
            <person name="Young N.D."/>
            <person name="Nejsum P."/>
            <person name="von Samson-Himmelstjerna G."/>
            <person name="Boag P.R."/>
            <person name="Tan P."/>
            <person name="Li Q."/>
            <person name="Min J."/>
            <person name="Yang Y."/>
            <person name="Wang X."/>
            <person name="Fang X."/>
            <person name="Hall R.S."/>
            <person name="Hofmann A."/>
            <person name="Sternberg P.W."/>
            <person name="Jex A.R."/>
            <person name="Gasser R.B."/>
        </authorList>
    </citation>
    <scope>NUCLEOTIDE SEQUENCE [LARGE SCALE GENOMIC DNA]</scope>
    <source>
        <strain evidence="10">PN_DK_2014</strain>
    </source>
</reference>
<evidence type="ECO:0000313" key="10">
    <source>
        <dbReference type="EMBL" id="KHN75849.1"/>
    </source>
</evidence>
<dbReference type="SUPFAM" id="SSF57610">
    <property type="entry name" value="Thyroglobulin type-1 domain"/>
    <property type="match status" value="1"/>
</dbReference>
<name>A0A0B2V2Z8_TOXCA</name>